<gene>
    <name evidence="1" type="ORF">IAB31_04745</name>
</gene>
<dbReference type="AlphaFoldDB" id="A0A9D1D8Q5"/>
<reference evidence="1" key="2">
    <citation type="journal article" date="2021" name="PeerJ">
        <title>Extensive microbial diversity within the chicken gut microbiome revealed by metagenomics and culture.</title>
        <authorList>
            <person name="Gilroy R."/>
            <person name="Ravi A."/>
            <person name="Getino M."/>
            <person name="Pursley I."/>
            <person name="Horton D.L."/>
            <person name="Alikhan N.F."/>
            <person name="Baker D."/>
            <person name="Gharbi K."/>
            <person name="Hall N."/>
            <person name="Watson M."/>
            <person name="Adriaenssens E.M."/>
            <person name="Foster-Nyarko E."/>
            <person name="Jarju S."/>
            <person name="Secka A."/>
            <person name="Antonio M."/>
            <person name="Oren A."/>
            <person name="Chaudhuri R.R."/>
            <person name="La Ragione R."/>
            <person name="Hildebrand F."/>
            <person name="Pallen M.J."/>
        </authorList>
    </citation>
    <scope>NUCLEOTIDE SEQUENCE</scope>
    <source>
        <strain evidence="1">ChiSjej4B22-8148</strain>
    </source>
</reference>
<comment type="caution">
    <text evidence="1">The sequence shown here is derived from an EMBL/GenBank/DDBJ whole genome shotgun (WGS) entry which is preliminary data.</text>
</comment>
<name>A0A9D1D8Q5_9FIRM</name>
<accession>A0A9D1D8Q5</accession>
<protein>
    <submittedName>
        <fullName evidence="1">Uncharacterized protein</fullName>
    </submittedName>
</protein>
<dbReference type="EMBL" id="DVGK01000055">
    <property type="protein sequence ID" value="HIR13214.1"/>
    <property type="molecule type" value="Genomic_DNA"/>
</dbReference>
<reference evidence="1" key="1">
    <citation type="submission" date="2020-10" db="EMBL/GenBank/DDBJ databases">
        <authorList>
            <person name="Gilroy R."/>
        </authorList>
    </citation>
    <scope>NUCLEOTIDE SEQUENCE</scope>
    <source>
        <strain evidence="1">ChiSjej4B22-8148</strain>
    </source>
</reference>
<proteinExistence type="predicted"/>
<sequence length="62" mass="7010">MIEAKEQWLIDAQTVRKLREETKAALESGEIAGIAAGVIQKHTLERLNLWDRDGEKFEGGMK</sequence>
<dbReference type="Proteomes" id="UP000886757">
    <property type="component" value="Unassembled WGS sequence"/>
</dbReference>
<evidence type="ECO:0000313" key="1">
    <source>
        <dbReference type="EMBL" id="HIR13214.1"/>
    </source>
</evidence>
<evidence type="ECO:0000313" key="2">
    <source>
        <dbReference type="Proteomes" id="UP000886757"/>
    </source>
</evidence>
<organism evidence="1 2">
    <name type="scientific">Candidatus Choladousia intestinavium</name>
    <dbReference type="NCBI Taxonomy" id="2840727"/>
    <lineage>
        <taxon>Bacteria</taxon>
        <taxon>Bacillati</taxon>
        <taxon>Bacillota</taxon>
        <taxon>Clostridia</taxon>
        <taxon>Lachnospirales</taxon>
        <taxon>Lachnospiraceae</taxon>
        <taxon>Lachnospiraceae incertae sedis</taxon>
        <taxon>Candidatus Choladousia</taxon>
    </lineage>
</organism>